<name>A0A319CP42_9EURO</name>
<comment type="similarity">
    <text evidence="2">Belongs to the AIM9 family.</text>
</comment>
<dbReference type="PANTHER" id="PTHR36091:SF1">
    <property type="entry name" value="ALTERED INHERITANCE OF MITOCHONDRIA PROTEIN 9, MITOCHONDRIAL"/>
    <property type="match status" value="1"/>
</dbReference>
<dbReference type="EMBL" id="KZ821678">
    <property type="protein sequence ID" value="PYH85851.1"/>
    <property type="molecule type" value="Genomic_DNA"/>
</dbReference>
<evidence type="ECO:0000256" key="2">
    <source>
        <dbReference type="ARBA" id="ARBA00005543"/>
    </source>
</evidence>
<evidence type="ECO:0000256" key="5">
    <source>
        <dbReference type="ARBA" id="ARBA00023128"/>
    </source>
</evidence>
<dbReference type="GO" id="GO:0005739">
    <property type="term" value="C:mitochondrion"/>
    <property type="evidence" value="ECO:0007669"/>
    <property type="project" value="UniProtKB-SubCell"/>
</dbReference>
<evidence type="ECO:0000313" key="8">
    <source>
        <dbReference type="Proteomes" id="UP000248340"/>
    </source>
</evidence>
<sequence>MTQNCPASHPCLLDKYRQVAPYLLPDGESAILAPYICHSDLNPANIFVADGEITSVIDWQGIWGTPPVLSGRHPSFIRFEGEPILTLPADFAELDSKEHWEDVGFRFPCPLHFTENELQVHDEETIAWNNIQGFWDAISLFVARNGFVCSDMYEEVVHMFRYVRNWGLERVTGKVKERFEHATLMAADV</sequence>
<dbReference type="InterPro" id="IPR051035">
    <property type="entry name" value="Mito_inheritance_9"/>
</dbReference>
<dbReference type="RefSeq" id="XP_025496051.1">
    <property type="nucleotide sequence ID" value="XM_025639012.1"/>
</dbReference>
<dbReference type="PANTHER" id="PTHR36091">
    <property type="entry name" value="ALTERED INHERITANCE OF MITOCHONDRIA PROTEIN 9, MITOCHONDRIAL"/>
    <property type="match status" value="1"/>
</dbReference>
<reference evidence="7 8" key="1">
    <citation type="submission" date="2016-12" db="EMBL/GenBank/DDBJ databases">
        <title>The genomes of Aspergillus section Nigri reveals drivers in fungal speciation.</title>
        <authorList>
            <consortium name="DOE Joint Genome Institute"/>
            <person name="Vesth T.C."/>
            <person name="Nybo J."/>
            <person name="Theobald S."/>
            <person name="Brandl J."/>
            <person name="Frisvad J.C."/>
            <person name="Nielsen K.F."/>
            <person name="Lyhne E.K."/>
            <person name="Kogle M.E."/>
            <person name="Kuo A."/>
            <person name="Riley R."/>
            <person name="Clum A."/>
            <person name="Nolan M."/>
            <person name="Lipzen A."/>
            <person name="Salamov A."/>
            <person name="Henrissat B."/>
            <person name="Wiebenga A."/>
            <person name="De Vries R.P."/>
            <person name="Grigoriev I.V."/>
            <person name="Mortensen U.H."/>
            <person name="Andersen M.R."/>
            <person name="Baker S.E."/>
        </authorList>
    </citation>
    <scope>NUCLEOTIDE SEQUENCE [LARGE SCALE GENOMIC DNA]</scope>
    <source>
        <strain evidence="7 8">CBS 121591</strain>
    </source>
</reference>
<dbReference type="STRING" id="1448315.A0A319CP42"/>
<evidence type="ECO:0000313" key="7">
    <source>
        <dbReference type="EMBL" id="PYH85851.1"/>
    </source>
</evidence>
<evidence type="ECO:0000256" key="6">
    <source>
        <dbReference type="ARBA" id="ARBA00031849"/>
    </source>
</evidence>
<evidence type="ECO:0000256" key="3">
    <source>
        <dbReference type="ARBA" id="ARBA00016197"/>
    </source>
</evidence>
<gene>
    <name evidence="7" type="ORF">BO82DRAFT_398172</name>
</gene>
<comment type="subcellular location">
    <subcellularLocation>
        <location evidence="1">Mitochondrion</location>
    </subcellularLocation>
</comment>
<dbReference type="OrthoDB" id="2968323at2759"/>
<dbReference type="AlphaFoldDB" id="A0A319CP42"/>
<proteinExistence type="inferred from homology"/>
<dbReference type="GeneID" id="37141754"/>
<dbReference type="SUPFAM" id="SSF56112">
    <property type="entry name" value="Protein kinase-like (PK-like)"/>
    <property type="match status" value="1"/>
</dbReference>
<keyword evidence="8" id="KW-1185">Reference proteome</keyword>
<evidence type="ECO:0000256" key="4">
    <source>
        <dbReference type="ARBA" id="ARBA00022946"/>
    </source>
</evidence>
<dbReference type="Proteomes" id="UP000248340">
    <property type="component" value="Unassembled WGS sequence"/>
</dbReference>
<keyword evidence="5" id="KW-0496">Mitochondrion</keyword>
<dbReference type="Gene3D" id="3.90.1200.10">
    <property type="match status" value="1"/>
</dbReference>
<evidence type="ECO:0000256" key="1">
    <source>
        <dbReference type="ARBA" id="ARBA00004173"/>
    </source>
</evidence>
<organism evidence="7 8">
    <name type="scientific">Aspergillus uvarum CBS 121591</name>
    <dbReference type="NCBI Taxonomy" id="1448315"/>
    <lineage>
        <taxon>Eukaryota</taxon>
        <taxon>Fungi</taxon>
        <taxon>Dikarya</taxon>
        <taxon>Ascomycota</taxon>
        <taxon>Pezizomycotina</taxon>
        <taxon>Eurotiomycetes</taxon>
        <taxon>Eurotiomycetidae</taxon>
        <taxon>Eurotiales</taxon>
        <taxon>Aspergillaceae</taxon>
        <taxon>Aspergillus</taxon>
        <taxon>Aspergillus subgen. Circumdati</taxon>
    </lineage>
</organism>
<keyword evidence="4" id="KW-0809">Transit peptide</keyword>
<protein>
    <recommendedName>
        <fullName evidence="3">Altered inheritance of mitochondria protein 9, mitochondrial</fullName>
    </recommendedName>
    <alternativeName>
        <fullName evidence="6">Found in mitochondrial proteome protein 29</fullName>
    </alternativeName>
</protein>
<dbReference type="VEuPathDB" id="FungiDB:BO82DRAFT_398172"/>
<accession>A0A319CP42</accession>
<dbReference type="InterPro" id="IPR011009">
    <property type="entry name" value="Kinase-like_dom_sf"/>
</dbReference>